<dbReference type="InterPro" id="IPR005550">
    <property type="entry name" value="Kinetochore_Ndc80"/>
</dbReference>
<reference evidence="13 14" key="1">
    <citation type="submission" date="2016-07" db="EMBL/GenBank/DDBJ databases">
        <title>Pervasive Adenine N6-methylation of Active Genes in Fungi.</title>
        <authorList>
            <consortium name="DOE Joint Genome Institute"/>
            <person name="Mondo S.J."/>
            <person name="Dannebaum R.O."/>
            <person name="Kuo R.C."/>
            <person name="Labutti K."/>
            <person name="Haridas S."/>
            <person name="Kuo A."/>
            <person name="Salamov A."/>
            <person name="Ahrendt S.R."/>
            <person name="Lipzen A."/>
            <person name="Sullivan W."/>
            <person name="Andreopoulos W.B."/>
            <person name="Clum A."/>
            <person name="Lindquist E."/>
            <person name="Daum C."/>
            <person name="Ramamoorthy G.K."/>
            <person name="Gryganskyi A."/>
            <person name="Culley D."/>
            <person name="Magnuson J.K."/>
            <person name="James T.Y."/>
            <person name="O'Malley M.A."/>
            <person name="Stajich J.E."/>
            <person name="Spatafora J.W."/>
            <person name="Visel A."/>
            <person name="Grigoriev I.V."/>
        </authorList>
    </citation>
    <scope>NUCLEOTIDE SEQUENCE [LARGE SCALE GENOMIC DNA]</scope>
    <source>
        <strain evidence="13 14">ATCC 12442</strain>
    </source>
</reference>
<feature type="coiled-coil region" evidence="11">
    <location>
        <begin position="431"/>
        <end position="458"/>
    </location>
</feature>
<dbReference type="EMBL" id="MCFD01000010">
    <property type="protein sequence ID" value="ORX68289.1"/>
    <property type="molecule type" value="Genomic_DNA"/>
</dbReference>
<dbReference type="RefSeq" id="XP_040742103.1">
    <property type="nucleotide sequence ID" value="XM_040888047.1"/>
</dbReference>
<keyword evidence="2 10" id="KW-0158">Chromosome</keyword>
<evidence type="ECO:0000256" key="6">
    <source>
        <dbReference type="ARBA" id="ARBA00023054"/>
    </source>
</evidence>
<dbReference type="Gene3D" id="1.10.418.30">
    <property type="entry name" value="Ncd80 complex, Ncd80 subunit"/>
    <property type="match status" value="1"/>
</dbReference>
<feature type="coiled-coil region" evidence="11">
    <location>
        <begin position="143"/>
        <end position="177"/>
    </location>
</feature>
<keyword evidence="4 10" id="KW-0498">Mitosis</keyword>
<accession>A0A1Y1W416</accession>
<dbReference type="GO" id="GO:0031262">
    <property type="term" value="C:Ndc80 complex"/>
    <property type="evidence" value="ECO:0007669"/>
    <property type="project" value="UniProtKB-UniRule"/>
</dbReference>
<dbReference type="PANTHER" id="PTHR10643">
    <property type="entry name" value="KINETOCHORE PROTEIN NDC80"/>
    <property type="match status" value="1"/>
</dbReference>
<dbReference type="Pfam" id="PF03801">
    <property type="entry name" value="Ndc80_HEC"/>
    <property type="match status" value="1"/>
</dbReference>
<comment type="subcellular location">
    <subcellularLocation>
        <location evidence="10">Chromosome</location>
        <location evidence="10">Centromere</location>
        <location evidence="10">Kinetochore</location>
    </subcellularLocation>
    <subcellularLocation>
        <location evidence="10">Nucleus</location>
    </subcellularLocation>
</comment>
<evidence type="ECO:0000256" key="11">
    <source>
        <dbReference type="SAM" id="Coils"/>
    </source>
</evidence>
<keyword evidence="3 10" id="KW-0132">Cell division</keyword>
<evidence type="ECO:0000256" key="1">
    <source>
        <dbReference type="ARBA" id="ARBA00007050"/>
    </source>
</evidence>
<dbReference type="GeneID" id="63804695"/>
<evidence type="ECO:0000259" key="12">
    <source>
        <dbReference type="Pfam" id="PF03801"/>
    </source>
</evidence>
<evidence type="ECO:0000256" key="7">
    <source>
        <dbReference type="ARBA" id="ARBA00023242"/>
    </source>
</evidence>
<proteinExistence type="inferred from homology"/>
<keyword evidence="6 11" id="KW-0175">Coiled coil</keyword>
<evidence type="ECO:0000313" key="13">
    <source>
        <dbReference type="EMBL" id="ORX68289.1"/>
    </source>
</evidence>
<dbReference type="InterPro" id="IPR038273">
    <property type="entry name" value="Ndc80_sf"/>
</dbReference>
<dbReference type="OrthoDB" id="7459479at2759"/>
<sequence>MRNGGGVKDPRPVKDRSFQSKAQQTIMLYLSTHAYPGLLTPKTLVAPTVKDFQTNLQVPVHEAGSKVQVREKFEDDALQILRGVKYPKSQLFSAGSMSAWPILLAMLLWLVELIECVDMMEQREESMVDDGAKESKPIYRPGAAQFELKNEHLTQEAKDVEDQLQIARAELKALRESESPLRQLERRRVEQIGDVSRNTEKLEASQVEKLALEKEIAEVRLTVDAQQISTEDVDRMTAERNQLQSVMDGVQEKIREASDDVNDKGMRLQRVLDTVDEHVQDYAAKAYRAWIELAVDKNANDKSKVTSRACDTLTSQWHATETAVIRLREERDQLADLRMELEVRVEEMDKQVARHNTEYQELRRINMMETQTSAKQIEQLEGRIQSLQSDISKGQLQSEAAISHAEAERNSVLLGCRMRRNEIDEDVVATLENAAQMKKHTEEKLKELLQLVIEEQEAS</sequence>
<dbReference type="PANTHER" id="PTHR10643:SF2">
    <property type="entry name" value="KINETOCHORE PROTEIN NDC80 HOMOLOG"/>
    <property type="match status" value="1"/>
</dbReference>
<keyword evidence="5 10" id="KW-0995">Kinetochore</keyword>
<keyword evidence="9 10" id="KW-0137">Centromere</keyword>
<keyword evidence="8 10" id="KW-0131">Cell cycle</keyword>
<evidence type="ECO:0000256" key="4">
    <source>
        <dbReference type="ARBA" id="ARBA00022776"/>
    </source>
</evidence>
<comment type="caution">
    <text evidence="13">The sequence shown here is derived from an EMBL/GenBank/DDBJ whole genome shotgun (WGS) entry which is preliminary data.</text>
</comment>
<dbReference type="Proteomes" id="UP000193922">
    <property type="component" value="Unassembled WGS sequence"/>
</dbReference>
<dbReference type="InterPro" id="IPR055260">
    <property type="entry name" value="Ndc80_CH"/>
</dbReference>
<evidence type="ECO:0000256" key="9">
    <source>
        <dbReference type="ARBA" id="ARBA00023328"/>
    </source>
</evidence>
<dbReference type="AlphaFoldDB" id="A0A1Y1W416"/>
<feature type="domain" description="Kinetochore protein Ndc80 CH" evidence="12">
    <location>
        <begin position="7"/>
        <end position="118"/>
    </location>
</feature>
<keyword evidence="14" id="KW-1185">Reference proteome</keyword>
<feature type="coiled-coil region" evidence="11">
    <location>
        <begin position="324"/>
        <end position="397"/>
    </location>
</feature>
<dbReference type="GO" id="GO:0051315">
    <property type="term" value="P:attachment of mitotic spindle microtubules to kinetochore"/>
    <property type="evidence" value="ECO:0007669"/>
    <property type="project" value="UniProtKB-UniRule"/>
</dbReference>
<comment type="subunit">
    <text evidence="10">Component of the NDC80 complex.</text>
</comment>
<gene>
    <name evidence="13" type="ORF">DL89DRAFT_268799</name>
</gene>
<keyword evidence="7 10" id="KW-0539">Nucleus</keyword>
<protein>
    <recommendedName>
        <fullName evidence="10">Kinetochore protein NDC80</fullName>
    </recommendedName>
</protein>
<name>A0A1Y1W416_9FUNG</name>
<evidence type="ECO:0000256" key="2">
    <source>
        <dbReference type="ARBA" id="ARBA00022454"/>
    </source>
</evidence>
<comment type="similarity">
    <text evidence="1 10">Belongs to the NDC80/HEC1 family.</text>
</comment>
<organism evidence="13 14">
    <name type="scientific">Linderina pennispora</name>
    <dbReference type="NCBI Taxonomy" id="61395"/>
    <lineage>
        <taxon>Eukaryota</taxon>
        <taxon>Fungi</taxon>
        <taxon>Fungi incertae sedis</taxon>
        <taxon>Zoopagomycota</taxon>
        <taxon>Kickxellomycotina</taxon>
        <taxon>Kickxellomycetes</taxon>
        <taxon>Kickxellales</taxon>
        <taxon>Kickxellaceae</taxon>
        <taxon>Linderina</taxon>
    </lineage>
</organism>
<dbReference type="GO" id="GO:0005634">
    <property type="term" value="C:nucleus"/>
    <property type="evidence" value="ECO:0007669"/>
    <property type="project" value="UniProtKB-SubCell"/>
</dbReference>
<dbReference type="STRING" id="61395.A0A1Y1W416"/>
<evidence type="ECO:0000313" key="14">
    <source>
        <dbReference type="Proteomes" id="UP000193922"/>
    </source>
</evidence>
<evidence type="ECO:0000256" key="3">
    <source>
        <dbReference type="ARBA" id="ARBA00022618"/>
    </source>
</evidence>
<feature type="coiled-coil region" evidence="11">
    <location>
        <begin position="202"/>
        <end position="260"/>
    </location>
</feature>
<evidence type="ECO:0000256" key="5">
    <source>
        <dbReference type="ARBA" id="ARBA00022838"/>
    </source>
</evidence>
<evidence type="ECO:0000256" key="10">
    <source>
        <dbReference type="RuleBase" id="RU368072"/>
    </source>
</evidence>
<dbReference type="GO" id="GO:0051301">
    <property type="term" value="P:cell division"/>
    <property type="evidence" value="ECO:0007669"/>
    <property type="project" value="UniProtKB-UniRule"/>
</dbReference>
<comment type="function">
    <text evidence="10">Acts as a component of the essential kinetochore-associated NDC80 complex, which is required for chromosome segregation and spindle checkpoint activity.</text>
</comment>
<evidence type="ECO:0000256" key="8">
    <source>
        <dbReference type="ARBA" id="ARBA00023306"/>
    </source>
</evidence>